<sequence>MSNQNPTHSSGRPLTRRELRELAASQSAGGSGATPGSSAQPMSSADPAAWGGGRPASPPSRRSMYDTQGHGIPQVRPPHQSGAVRTLEETGRLSGLQRPSEYGQQPPAFDTPTQRSRPDENHSAQSPTGMPQLGDFMRQAPTHGQRPDPSAADARARQAALERAQEQAAVLPQMSAPASFGALRDAAHQEFRPTDRTEASAQGLPARSRAQTPPAEQRPAPPAFPTFSTVPSAQDTQPGLPAFPEPSHNEQPQESTAPFNPFSDNDAAPANPFGSAPQPTTPPSRTPRSERNLAQPPSGNPGAALGWGAAGGAAAATPATPEPRTHTASPAPAAFPPLGGPAPQGDADANNLAAFPPLGGGSAEGRAPGGGTTNHPAAHDGAAPAAFPPVSGEKRANPFGLPGVGVDDDDDNEDDTYELDHSYTWLQYLILVAVALVLGMIIWQVGLSGSDSAEQTEEATQVFLRWLTNPQI</sequence>
<keyword evidence="4" id="KW-1185">Reference proteome</keyword>
<dbReference type="AlphaFoldDB" id="C7R5L7"/>
<dbReference type="eggNOG" id="ENOG5033930">
    <property type="taxonomic scope" value="Bacteria"/>
</dbReference>
<feature type="compositionally biased region" description="Acidic residues" evidence="1">
    <location>
        <begin position="406"/>
        <end position="415"/>
    </location>
</feature>
<feature type="compositionally biased region" description="Low complexity" evidence="1">
    <location>
        <begin position="23"/>
        <end position="41"/>
    </location>
</feature>
<feature type="compositionally biased region" description="Polar residues" evidence="1">
    <location>
        <begin position="1"/>
        <end position="12"/>
    </location>
</feature>
<feature type="compositionally biased region" description="Polar residues" evidence="1">
    <location>
        <begin position="249"/>
        <end position="258"/>
    </location>
</feature>
<name>C7R5L7_JONDD</name>
<feature type="compositionally biased region" description="Low complexity" evidence="1">
    <location>
        <begin position="300"/>
        <end position="319"/>
    </location>
</feature>
<evidence type="ECO:0000256" key="2">
    <source>
        <dbReference type="SAM" id="Phobius"/>
    </source>
</evidence>
<dbReference type="KEGG" id="jde:Jden_1642"/>
<dbReference type="EMBL" id="CP001706">
    <property type="protein sequence ID" value="ACV09290.1"/>
    <property type="molecule type" value="Genomic_DNA"/>
</dbReference>
<dbReference type="HOGENOM" id="CLU_701978_0_0_11"/>
<dbReference type="Proteomes" id="UP000000628">
    <property type="component" value="Chromosome"/>
</dbReference>
<proteinExistence type="predicted"/>
<feature type="compositionally biased region" description="Low complexity" evidence="1">
    <location>
        <begin position="147"/>
        <end position="169"/>
    </location>
</feature>
<feature type="compositionally biased region" description="Polar residues" evidence="1">
    <location>
        <begin position="226"/>
        <end position="237"/>
    </location>
</feature>
<evidence type="ECO:0000256" key="1">
    <source>
        <dbReference type="SAM" id="MobiDB-lite"/>
    </source>
</evidence>
<keyword evidence="2" id="KW-0812">Transmembrane</keyword>
<evidence type="ECO:0000313" key="3">
    <source>
        <dbReference type="EMBL" id="ACV09290.1"/>
    </source>
</evidence>
<organism evidence="3 4">
    <name type="scientific">Jonesia denitrificans (strain ATCC 14870 / DSM 20603 / BCRC 15368 / CIP 55.134 / JCM 11481 / NBRC 15587 / NCTC 10816 / Prevot 55134)</name>
    <name type="common">Listeria denitrificans</name>
    <dbReference type="NCBI Taxonomy" id="471856"/>
    <lineage>
        <taxon>Bacteria</taxon>
        <taxon>Bacillati</taxon>
        <taxon>Actinomycetota</taxon>
        <taxon>Actinomycetes</taxon>
        <taxon>Micrococcales</taxon>
        <taxon>Jonesiaceae</taxon>
        <taxon>Jonesia</taxon>
    </lineage>
</organism>
<feature type="compositionally biased region" description="Gly residues" evidence="1">
    <location>
        <begin position="358"/>
        <end position="372"/>
    </location>
</feature>
<reference evidence="3 4" key="1">
    <citation type="journal article" date="2009" name="Stand. Genomic Sci.">
        <title>Complete genome sequence of Jonesia denitrificans type strain (Prevot 55134).</title>
        <authorList>
            <person name="Pukall R."/>
            <person name="Gehrich-Schroter G."/>
            <person name="Lapidus A."/>
            <person name="Nolan M."/>
            <person name="Glavina Del Rio T."/>
            <person name="Lucas S."/>
            <person name="Chen F."/>
            <person name="Tice H."/>
            <person name="Pitluck S."/>
            <person name="Cheng J.F."/>
            <person name="Copeland A."/>
            <person name="Saunders E."/>
            <person name="Brettin T."/>
            <person name="Detter J.C."/>
            <person name="Bruce D."/>
            <person name="Goodwin L."/>
            <person name="Pati A."/>
            <person name="Ivanova N."/>
            <person name="Mavromatis K."/>
            <person name="Ovchinnikova G."/>
            <person name="Chen A."/>
            <person name="Palaniappan K."/>
            <person name="Land M."/>
            <person name="Hauser L."/>
            <person name="Chang Y.J."/>
            <person name="Jeffries C.D."/>
            <person name="Chain P."/>
            <person name="Goker M."/>
            <person name="Bristow J."/>
            <person name="Eisen J.A."/>
            <person name="Markowitz V."/>
            <person name="Hugenholtz P."/>
            <person name="Kyrpides N.C."/>
            <person name="Klenk H.P."/>
            <person name="Han C."/>
        </authorList>
    </citation>
    <scope>NUCLEOTIDE SEQUENCE [LARGE SCALE GENOMIC DNA]</scope>
    <source>
        <strain evidence="4">ATCC 14870 / DSM 20603 / BCRC 15368 / CIP 55.134 / JCM 11481 / NBRC 15587 / NCTC 10816 / Prevot 55134</strain>
    </source>
</reference>
<keyword evidence="2" id="KW-0472">Membrane</keyword>
<evidence type="ECO:0000313" key="4">
    <source>
        <dbReference type="Proteomes" id="UP000000628"/>
    </source>
</evidence>
<feature type="compositionally biased region" description="Low complexity" evidence="1">
    <location>
        <begin position="379"/>
        <end position="389"/>
    </location>
</feature>
<feature type="region of interest" description="Disordered" evidence="1">
    <location>
        <begin position="1"/>
        <end position="415"/>
    </location>
</feature>
<keyword evidence="2" id="KW-1133">Transmembrane helix</keyword>
<accession>C7R5L7</accession>
<protein>
    <submittedName>
        <fullName evidence="3">Uncharacterized protein</fullName>
    </submittedName>
</protein>
<feature type="compositionally biased region" description="Basic and acidic residues" evidence="1">
    <location>
        <begin position="185"/>
        <end position="198"/>
    </location>
</feature>
<dbReference type="STRING" id="471856.Jden_1642"/>
<gene>
    <name evidence="3" type="ordered locus">Jden_1642</name>
</gene>
<feature type="transmembrane region" description="Helical" evidence="2">
    <location>
        <begin position="425"/>
        <end position="443"/>
    </location>
</feature>